<feature type="non-terminal residue" evidence="2">
    <location>
        <position position="1"/>
    </location>
</feature>
<evidence type="ECO:0000313" key="2">
    <source>
        <dbReference type="EMBL" id="CAA9255283.1"/>
    </source>
</evidence>
<feature type="transmembrane region" description="Helical" evidence="1">
    <location>
        <begin position="16"/>
        <end position="36"/>
    </location>
</feature>
<evidence type="ECO:0000256" key="1">
    <source>
        <dbReference type="SAM" id="Phobius"/>
    </source>
</evidence>
<feature type="transmembrane region" description="Helical" evidence="1">
    <location>
        <begin position="77"/>
        <end position="98"/>
    </location>
</feature>
<organism evidence="2">
    <name type="scientific">uncultured Chloroflexia bacterium</name>
    <dbReference type="NCBI Taxonomy" id="1672391"/>
    <lineage>
        <taxon>Bacteria</taxon>
        <taxon>Bacillati</taxon>
        <taxon>Chloroflexota</taxon>
        <taxon>Chloroflexia</taxon>
        <taxon>environmental samples</taxon>
    </lineage>
</organism>
<name>A0A6J4IPB7_9CHLR</name>
<accession>A0A6J4IPB7</accession>
<keyword evidence="1" id="KW-0472">Membrane</keyword>
<keyword evidence="1" id="KW-0812">Transmembrane</keyword>
<sequence length="217" mass="23156">HQELQALSGSSAGPTIVLLIALDVASMLYVGLIVLWTGLTYSREYEQVTTDEVGKLHLRRAARQAARAMVPRGWNAYRVPVSALVVLAVGTLLLPLVYPSPAHTSVYAWTLLVLGGILTVASSNTLLKLDMGLLLICFGLRLGYLTQAETVGFFELALFSVVPIVVALVMALLCSLVFARLGTLRLTTLLGQARPALRSASSGASVPKDSVIANDVR</sequence>
<gene>
    <name evidence="2" type="ORF">AVDCRST_MAG93-1936</name>
</gene>
<feature type="transmembrane region" description="Helical" evidence="1">
    <location>
        <begin position="126"/>
        <end position="144"/>
    </location>
</feature>
<reference evidence="2" key="1">
    <citation type="submission" date="2020-02" db="EMBL/GenBank/DDBJ databases">
        <authorList>
            <person name="Meier V. D."/>
        </authorList>
    </citation>
    <scope>NUCLEOTIDE SEQUENCE</scope>
    <source>
        <strain evidence="2">AVDCRST_MAG93</strain>
    </source>
</reference>
<feature type="transmembrane region" description="Helical" evidence="1">
    <location>
        <begin position="156"/>
        <end position="179"/>
    </location>
</feature>
<dbReference type="AlphaFoldDB" id="A0A6J4IPB7"/>
<protein>
    <submittedName>
        <fullName evidence="2">Uncharacterized protein</fullName>
    </submittedName>
</protein>
<keyword evidence="1" id="KW-1133">Transmembrane helix</keyword>
<feature type="transmembrane region" description="Helical" evidence="1">
    <location>
        <begin position="104"/>
        <end position="121"/>
    </location>
</feature>
<proteinExistence type="predicted"/>
<dbReference type="EMBL" id="CADCTR010000658">
    <property type="protein sequence ID" value="CAA9255283.1"/>
    <property type="molecule type" value="Genomic_DNA"/>
</dbReference>